<dbReference type="PANTHER" id="PTHR16255">
    <property type="entry name" value="REQUIRED FOR MEIOTIC NUCLEAR DIVISION PROTEIN 1 HOMOLOG"/>
    <property type="match status" value="1"/>
</dbReference>
<dbReference type="OrthoDB" id="18302at2759"/>
<reference evidence="4 5" key="1">
    <citation type="journal article" date="2019" name="Plant Biotechnol. J.">
        <title>The red bayberry genome and genetic basis of sex determination.</title>
        <authorList>
            <person name="Jia H.M."/>
            <person name="Jia H.J."/>
            <person name="Cai Q.L."/>
            <person name="Wang Y."/>
            <person name="Zhao H.B."/>
            <person name="Yang W.F."/>
            <person name="Wang G.Y."/>
            <person name="Li Y.H."/>
            <person name="Zhan D.L."/>
            <person name="Shen Y.T."/>
            <person name="Niu Q.F."/>
            <person name="Chang L."/>
            <person name="Qiu J."/>
            <person name="Zhao L."/>
            <person name="Xie H.B."/>
            <person name="Fu W.Y."/>
            <person name="Jin J."/>
            <person name="Li X.W."/>
            <person name="Jiao Y."/>
            <person name="Zhou C.C."/>
            <person name="Tu T."/>
            <person name="Chai C.Y."/>
            <person name="Gao J.L."/>
            <person name="Fan L.J."/>
            <person name="van de Weg E."/>
            <person name="Wang J.Y."/>
            <person name="Gao Z.S."/>
        </authorList>
    </citation>
    <scope>NUCLEOTIDE SEQUENCE [LARGE SCALE GENOMIC DNA]</scope>
    <source>
        <tissue evidence="4">Leaves</tissue>
    </source>
</reference>
<protein>
    <submittedName>
        <fullName evidence="4">Sporulation protein RMD1</fullName>
    </submittedName>
</protein>
<organism evidence="4 5">
    <name type="scientific">Morella rubra</name>
    <name type="common">Chinese bayberry</name>
    <dbReference type="NCBI Taxonomy" id="262757"/>
    <lineage>
        <taxon>Eukaryota</taxon>
        <taxon>Viridiplantae</taxon>
        <taxon>Streptophyta</taxon>
        <taxon>Embryophyta</taxon>
        <taxon>Tracheophyta</taxon>
        <taxon>Spermatophyta</taxon>
        <taxon>Magnoliopsida</taxon>
        <taxon>eudicotyledons</taxon>
        <taxon>Gunneridae</taxon>
        <taxon>Pentapetalae</taxon>
        <taxon>rosids</taxon>
        <taxon>fabids</taxon>
        <taxon>Fagales</taxon>
        <taxon>Myricaceae</taxon>
        <taxon>Morella</taxon>
    </lineage>
</organism>
<dbReference type="EMBL" id="RXIC02000025">
    <property type="protein sequence ID" value="KAB1208065.1"/>
    <property type="molecule type" value="Genomic_DNA"/>
</dbReference>
<feature type="domain" description="DUF155" evidence="3">
    <location>
        <begin position="199"/>
        <end position="369"/>
    </location>
</feature>
<comment type="similarity">
    <text evidence="1">Belongs to the RMD1/sif2 family.</text>
</comment>
<comment type="caution">
    <text evidence="4">The sequence shown here is derived from an EMBL/GenBank/DDBJ whole genome shotgun (WGS) entry which is preliminary data.</text>
</comment>
<accession>A0A6A1V6N1</accession>
<evidence type="ECO:0000313" key="5">
    <source>
        <dbReference type="Proteomes" id="UP000516437"/>
    </source>
</evidence>
<feature type="signal peptide" evidence="2">
    <location>
        <begin position="1"/>
        <end position="18"/>
    </location>
</feature>
<proteinExistence type="inferred from homology"/>
<dbReference type="InterPro" id="IPR003734">
    <property type="entry name" value="DUF155"/>
</dbReference>
<evidence type="ECO:0000259" key="3">
    <source>
        <dbReference type="Pfam" id="PF02582"/>
    </source>
</evidence>
<evidence type="ECO:0000313" key="4">
    <source>
        <dbReference type="EMBL" id="KAB1208065.1"/>
    </source>
</evidence>
<dbReference type="Proteomes" id="UP000516437">
    <property type="component" value="Chromosome 7"/>
</dbReference>
<feature type="chain" id="PRO_5025433962" evidence="2">
    <location>
        <begin position="19"/>
        <end position="423"/>
    </location>
</feature>
<name>A0A6A1V6N1_9ROSI</name>
<sequence length="423" mass="47712">MGGRWRAASLLLGRVATASKSLTPNPSCPLRPLHFSLPSGPATHILSLRSFSAFPSRVSVDINEFDFVSPSVDQNNYEFSAMEDEETGKILVKAYFLCTRFATQIPFHGFSMRFWFLCGLSSWLKNVRSLAGIDIYSVTALMIHGFGSINLKSMQAENLSNVVPPTSRASNYIALRYCDFSSENTGLGVNRNLSSYRYMVVFQYGSAVLFNIEDHEAETYLDMARRHASGLLPEMRKDDYAVKVKPLLIEDMQGGPDYIVLKTLDTDGVRIIGSVLGQSIALDYFVSQVDGMVQEFAEINRGMEKTGTFTMDKKKLLQLVGKANSNLAAVILKVGLFERSEIAWRDAKYAQIYEYLREEYEVTQRFGNLDFKLKFVEHNIHFLQEVLQNRKSDLLEWCIIGLLTIENVISLYEIVRDSNAGPL</sequence>
<dbReference type="Pfam" id="PF02582">
    <property type="entry name" value="DUF155"/>
    <property type="match status" value="1"/>
</dbReference>
<keyword evidence="2" id="KW-0732">Signal</keyword>
<evidence type="ECO:0000256" key="1">
    <source>
        <dbReference type="ARBA" id="ARBA00008306"/>
    </source>
</evidence>
<dbReference type="PANTHER" id="PTHR16255:SF16">
    <property type="entry name" value="PROTEIN RETARDED ROOT GROWTH, MITOCHONDRIAL"/>
    <property type="match status" value="1"/>
</dbReference>
<gene>
    <name evidence="4" type="ORF">CJ030_MR7G003011</name>
</gene>
<dbReference type="AlphaFoldDB" id="A0A6A1V6N1"/>
<dbReference type="GO" id="GO:0005739">
    <property type="term" value="C:mitochondrion"/>
    <property type="evidence" value="ECO:0007669"/>
    <property type="project" value="UniProtKB-ARBA"/>
</dbReference>
<dbReference type="InterPro" id="IPR051624">
    <property type="entry name" value="RMD1/Sad1-interacting"/>
</dbReference>
<evidence type="ECO:0000256" key="2">
    <source>
        <dbReference type="SAM" id="SignalP"/>
    </source>
</evidence>
<keyword evidence="5" id="KW-1185">Reference proteome</keyword>